<accession>A0A7K1KS15</accession>
<dbReference type="Gene3D" id="3.30.930.30">
    <property type="match status" value="1"/>
</dbReference>
<evidence type="ECO:0000313" key="4">
    <source>
        <dbReference type="Proteomes" id="UP000461162"/>
    </source>
</evidence>
<feature type="region of interest" description="Disordered" evidence="1">
    <location>
        <begin position="249"/>
        <end position="291"/>
    </location>
</feature>
<feature type="domain" description="MobA/VirD2-like nuclease" evidence="2">
    <location>
        <begin position="95"/>
        <end position="179"/>
    </location>
</feature>
<dbReference type="Pfam" id="PF03432">
    <property type="entry name" value="Relaxase"/>
    <property type="match status" value="1"/>
</dbReference>
<dbReference type="InterPro" id="IPR005094">
    <property type="entry name" value="Endonuclease_MobA/VirD2"/>
</dbReference>
<feature type="compositionally biased region" description="Polar residues" evidence="1">
    <location>
        <begin position="265"/>
        <end position="291"/>
    </location>
</feature>
<reference evidence="3 4" key="1">
    <citation type="submission" date="2019-11" db="EMBL/GenBank/DDBJ databases">
        <title>Pseudodesulfovibrio alkaliphilus, sp. nov., an alkaliphilic sulfate-reducing bacteria from mud volcano of Taman peninsula, Russia.</title>
        <authorList>
            <person name="Frolova A."/>
            <person name="Merkel A.Y."/>
            <person name="Slobodkin A.I."/>
        </authorList>
    </citation>
    <scope>NUCLEOTIDE SEQUENCE [LARGE SCALE GENOMIC DNA]</scope>
    <source>
        <strain evidence="3 4">F-1</strain>
    </source>
</reference>
<protein>
    <submittedName>
        <fullName evidence="3">Relaxase/mobilization nuclease domain-containing protein</fullName>
    </submittedName>
</protein>
<keyword evidence="4" id="KW-1185">Reference proteome</keyword>
<name>A0A7K1KS15_9BACT</name>
<dbReference type="EMBL" id="WODC01000021">
    <property type="protein sequence ID" value="MUM78893.1"/>
    <property type="molecule type" value="Genomic_DNA"/>
</dbReference>
<sequence>MTSNYSAREEKFQIGRARHSKAGTLPMPGGPSAPRRQGRTPQAVVKVAGWASTPSSVKRMLDYIARADKEDQELVALEAEDGITRKGQAEVDEVFNEWKPDFNRKSSQSQKSPRHAVHLVLSAKAEITSSNLKHTLIAARATAEKHFGEQGFKYALGVHQDGKYPHVHVVVKTTNTDKQAKKLRLGPAQLLEVRQTLAQELTNRGLAHVATREPAKRKVRHSNMKGPKPDTLNRVKIVLERMEKEQRQFERALSRSNPKVHVTKFQRQQGMRPNSPTFSGKPSSGNHQESR</sequence>
<dbReference type="AlphaFoldDB" id="A0A7K1KS15"/>
<proteinExistence type="predicted"/>
<feature type="region of interest" description="Disordered" evidence="1">
    <location>
        <begin position="211"/>
        <end position="230"/>
    </location>
</feature>
<gene>
    <name evidence="3" type="ORF">GKC30_14790</name>
</gene>
<feature type="region of interest" description="Disordered" evidence="1">
    <location>
        <begin position="1"/>
        <end position="42"/>
    </location>
</feature>
<dbReference type="Proteomes" id="UP000461162">
    <property type="component" value="Unassembled WGS sequence"/>
</dbReference>
<evidence type="ECO:0000259" key="2">
    <source>
        <dbReference type="Pfam" id="PF03432"/>
    </source>
</evidence>
<comment type="caution">
    <text evidence="3">The sequence shown here is derived from an EMBL/GenBank/DDBJ whole genome shotgun (WGS) entry which is preliminary data.</text>
</comment>
<evidence type="ECO:0000313" key="3">
    <source>
        <dbReference type="EMBL" id="MUM78893.1"/>
    </source>
</evidence>
<evidence type="ECO:0000256" key="1">
    <source>
        <dbReference type="SAM" id="MobiDB-lite"/>
    </source>
</evidence>
<organism evidence="3 4">
    <name type="scientific">Pseudodesulfovibrio alkaliphilus</name>
    <dbReference type="NCBI Taxonomy" id="2661613"/>
    <lineage>
        <taxon>Bacteria</taxon>
        <taxon>Pseudomonadati</taxon>
        <taxon>Thermodesulfobacteriota</taxon>
        <taxon>Desulfovibrionia</taxon>
        <taxon>Desulfovibrionales</taxon>
        <taxon>Desulfovibrionaceae</taxon>
    </lineage>
</organism>